<dbReference type="AlphaFoldDB" id="A0A4R0RUD7"/>
<dbReference type="Gene3D" id="3.60.10.10">
    <property type="entry name" value="Endonuclease/exonuclease/phosphatase"/>
    <property type="match status" value="1"/>
</dbReference>
<evidence type="ECO:0000313" key="13">
    <source>
        <dbReference type="EMBL" id="TCD69349.1"/>
    </source>
</evidence>
<evidence type="ECO:0000256" key="5">
    <source>
        <dbReference type="ARBA" id="ARBA00022723"/>
    </source>
</evidence>
<dbReference type="InterPro" id="IPR036691">
    <property type="entry name" value="Endo/exonu/phosph_ase_sf"/>
</dbReference>
<evidence type="ECO:0000256" key="1">
    <source>
        <dbReference type="ARBA" id="ARBA00001936"/>
    </source>
</evidence>
<proteinExistence type="predicted"/>
<dbReference type="EMBL" id="RWJN01000043">
    <property type="protein sequence ID" value="TCD69349.1"/>
    <property type="molecule type" value="Genomic_DNA"/>
</dbReference>
<evidence type="ECO:0000259" key="12">
    <source>
        <dbReference type="Pfam" id="PF03372"/>
    </source>
</evidence>
<evidence type="ECO:0000256" key="6">
    <source>
        <dbReference type="ARBA" id="ARBA00022763"/>
    </source>
</evidence>
<dbReference type="GO" id="GO:0070260">
    <property type="term" value="F:5'-tyrosyl-DNA phosphodiesterase activity"/>
    <property type="evidence" value="ECO:0007669"/>
    <property type="project" value="TreeGrafter"/>
</dbReference>
<comment type="subcellular location">
    <subcellularLocation>
        <location evidence="3">Nucleus</location>
        <location evidence="3">PML body</location>
    </subcellularLocation>
</comment>
<evidence type="ECO:0000256" key="10">
    <source>
        <dbReference type="ARBA" id="ARBA00023242"/>
    </source>
</evidence>
<evidence type="ECO:0000256" key="7">
    <source>
        <dbReference type="ARBA" id="ARBA00022801"/>
    </source>
</evidence>
<dbReference type="InterPro" id="IPR051547">
    <property type="entry name" value="TDP2-like"/>
</dbReference>
<dbReference type="SUPFAM" id="SSF56219">
    <property type="entry name" value="DNase I-like"/>
    <property type="match status" value="1"/>
</dbReference>
<sequence length="304" mass="33690">MHEYPDRIIPLSIRSYSKKDPRWRRRRAPQDPASDPRPTPSSLRIVSWNIDFMQDRAVTRLHAALDHLKSKLHKGADGTKLEPCCVLLQEVALDAFPALLSHAWVQEHFQVTPTSPDKGWPRGAGYGVVTLVSRSLQVIQCQSLEYGCSVMGRTALMVDVRMKPASADDEEYVTLRVANTHLESLPMGAEARPVQLSSTAAKLREVDCGVVCGDMNAIGPSDTDIHADAGLEDAWTKGDDSASGFTWGYQPRCQFPAGRLDKVLYTPSEYFKVDEPRKIGVGLKTADGQWASDHYGLMTTVRIL</sequence>
<evidence type="ECO:0000256" key="8">
    <source>
        <dbReference type="ARBA" id="ARBA00022842"/>
    </source>
</evidence>
<keyword evidence="6" id="KW-0227">DNA damage</keyword>
<keyword evidence="10" id="KW-0539">Nucleus</keyword>
<comment type="cofactor">
    <cofactor evidence="2">
        <name>Mg(2+)</name>
        <dbReference type="ChEBI" id="CHEBI:18420"/>
    </cofactor>
</comment>
<evidence type="ECO:0000313" key="14">
    <source>
        <dbReference type="Proteomes" id="UP000292702"/>
    </source>
</evidence>
<organism evidence="13 14">
    <name type="scientific">Steccherinum ochraceum</name>
    <dbReference type="NCBI Taxonomy" id="92696"/>
    <lineage>
        <taxon>Eukaryota</taxon>
        <taxon>Fungi</taxon>
        <taxon>Dikarya</taxon>
        <taxon>Basidiomycota</taxon>
        <taxon>Agaricomycotina</taxon>
        <taxon>Agaricomycetes</taxon>
        <taxon>Polyporales</taxon>
        <taxon>Steccherinaceae</taxon>
        <taxon>Steccherinum</taxon>
    </lineage>
</organism>
<dbReference type="GO" id="GO:0003697">
    <property type="term" value="F:single-stranded DNA binding"/>
    <property type="evidence" value="ECO:0007669"/>
    <property type="project" value="TreeGrafter"/>
</dbReference>
<keyword evidence="7" id="KW-0378">Hydrolase</keyword>
<evidence type="ECO:0000256" key="9">
    <source>
        <dbReference type="ARBA" id="ARBA00023204"/>
    </source>
</evidence>
<dbReference type="GO" id="GO:0006302">
    <property type="term" value="P:double-strand break repair"/>
    <property type="evidence" value="ECO:0007669"/>
    <property type="project" value="TreeGrafter"/>
</dbReference>
<dbReference type="GO" id="GO:0046872">
    <property type="term" value="F:metal ion binding"/>
    <property type="evidence" value="ECO:0007669"/>
    <property type="project" value="UniProtKB-KW"/>
</dbReference>
<name>A0A4R0RUD7_9APHY</name>
<keyword evidence="4" id="KW-0540">Nuclease</keyword>
<gene>
    <name evidence="13" type="ORF">EIP91_007905</name>
</gene>
<dbReference type="STRING" id="92696.A0A4R0RUD7"/>
<evidence type="ECO:0000256" key="2">
    <source>
        <dbReference type="ARBA" id="ARBA00001946"/>
    </source>
</evidence>
<keyword evidence="8" id="KW-0460">Magnesium</keyword>
<dbReference type="PANTHER" id="PTHR15822">
    <property type="entry name" value="TRAF AND TNF RECEPTOR-ASSOCIATED PROTEIN"/>
    <property type="match status" value="1"/>
</dbReference>
<dbReference type="InterPro" id="IPR005135">
    <property type="entry name" value="Endo/exonuclease/phosphatase"/>
</dbReference>
<feature type="domain" description="Endonuclease/exonuclease/phosphatase" evidence="12">
    <location>
        <begin position="46"/>
        <end position="294"/>
    </location>
</feature>
<reference evidence="13 14" key="1">
    <citation type="submission" date="2018-11" db="EMBL/GenBank/DDBJ databases">
        <title>Genome assembly of Steccherinum ochraceum LE-BIN_3174, the white-rot fungus of the Steccherinaceae family (The Residual Polyporoid clade, Polyporales, Basidiomycota).</title>
        <authorList>
            <person name="Fedorova T.V."/>
            <person name="Glazunova O.A."/>
            <person name="Landesman E.O."/>
            <person name="Moiseenko K.V."/>
            <person name="Psurtseva N.V."/>
            <person name="Savinova O.S."/>
            <person name="Shakhova N.V."/>
            <person name="Tyazhelova T.V."/>
            <person name="Vasina D.V."/>
        </authorList>
    </citation>
    <scope>NUCLEOTIDE SEQUENCE [LARGE SCALE GENOMIC DNA]</scope>
    <source>
        <strain evidence="13 14">LE-BIN_3174</strain>
    </source>
</reference>
<comment type="cofactor">
    <cofactor evidence="1">
        <name>Mn(2+)</name>
        <dbReference type="ChEBI" id="CHEBI:29035"/>
    </cofactor>
</comment>
<dbReference type="GO" id="GO:0004518">
    <property type="term" value="F:nuclease activity"/>
    <property type="evidence" value="ECO:0007669"/>
    <property type="project" value="UniProtKB-KW"/>
</dbReference>
<keyword evidence="9" id="KW-0234">DNA repair</keyword>
<evidence type="ECO:0000256" key="11">
    <source>
        <dbReference type="SAM" id="MobiDB-lite"/>
    </source>
</evidence>
<keyword evidence="5" id="KW-0479">Metal-binding</keyword>
<dbReference type="Proteomes" id="UP000292702">
    <property type="component" value="Unassembled WGS sequence"/>
</dbReference>
<comment type="caution">
    <text evidence="13">The sequence shown here is derived from an EMBL/GenBank/DDBJ whole genome shotgun (WGS) entry which is preliminary data.</text>
</comment>
<dbReference type="CDD" id="cd09080">
    <property type="entry name" value="TDP2"/>
    <property type="match status" value="1"/>
</dbReference>
<feature type="region of interest" description="Disordered" evidence="11">
    <location>
        <begin position="20"/>
        <end position="40"/>
    </location>
</feature>
<dbReference type="GO" id="GO:0005737">
    <property type="term" value="C:cytoplasm"/>
    <property type="evidence" value="ECO:0007669"/>
    <property type="project" value="TreeGrafter"/>
</dbReference>
<dbReference type="OrthoDB" id="9975959at2759"/>
<keyword evidence="14" id="KW-1185">Reference proteome</keyword>
<evidence type="ECO:0000256" key="4">
    <source>
        <dbReference type="ARBA" id="ARBA00022722"/>
    </source>
</evidence>
<evidence type="ECO:0000256" key="3">
    <source>
        <dbReference type="ARBA" id="ARBA00004322"/>
    </source>
</evidence>
<accession>A0A4R0RUD7</accession>
<dbReference type="Pfam" id="PF03372">
    <property type="entry name" value="Exo_endo_phos"/>
    <property type="match status" value="1"/>
</dbReference>
<protein>
    <recommendedName>
        <fullName evidence="12">Endonuclease/exonuclease/phosphatase domain-containing protein</fullName>
    </recommendedName>
</protein>
<dbReference type="PANTHER" id="PTHR15822:SF4">
    <property type="entry name" value="TYROSYL-DNA PHOSPHODIESTERASE 2"/>
    <property type="match status" value="1"/>
</dbReference>